<dbReference type="Proteomes" id="UP001180020">
    <property type="component" value="Unassembled WGS sequence"/>
</dbReference>
<dbReference type="EMBL" id="JAUJYO010000002">
    <property type="protein sequence ID" value="KAK1323004.1"/>
    <property type="molecule type" value="Genomic_DNA"/>
</dbReference>
<proteinExistence type="predicted"/>
<reference evidence="1" key="2">
    <citation type="submission" date="2023-06" db="EMBL/GenBank/DDBJ databases">
        <authorList>
            <person name="Ma L."/>
            <person name="Liu K.-W."/>
            <person name="Li Z."/>
            <person name="Hsiao Y.-Y."/>
            <person name="Qi Y."/>
            <person name="Fu T."/>
            <person name="Tang G."/>
            <person name="Zhang D."/>
            <person name="Sun W.-H."/>
            <person name="Liu D.-K."/>
            <person name="Li Y."/>
            <person name="Chen G.-Z."/>
            <person name="Liu X.-D."/>
            <person name="Liao X.-Y."/>
            <person name="Jiang Y.-T."/>
            <person name="Yu X."/>
            <person name="Hao Y."/>
            <person name="Huang J."/>
            <person name="Zhao X.-W."/>
            <person name="Ke S."/>
            <person name="Chen Y.-Y."/>
            <person name="Wu W.-L."/>
            <person name="Hsu J.-L."/>
            <person name="Lin Y.-F."/>
            <person name="Huang M.-D."/>
            <person name="Li C.-Y."/>
            <person name="Huang L."/>
            <person name="Wang Z.-W."/>
            <person name="Zhao X."/>
            <person name="Zhong W.-Y."/>
            <person name="Peng D.-H."/>
            <person name="Ahmad S."/>
            <person name="Lan S."/>
            <person name="Zhang J.-S."/>
            <person name="Tsai W.-C."/>
            <person name="Van De Peer Y."/>
            <person name="Liu Z.-J."/>
        </authorList>
    </citation>
    <scope>NUCLEOTIDE SEQUENCE</scope>
    <source>
        <strain evidence="1">CP</strain>
        <tissue evidence="1">Leaves</tissue>
    </source>
</reference>
<gene>
    <name evidence="1" type="ORF">QJS10_CPA02g01230</name>
</gene>
<accession>A0AAV9FD27</accession>
<keyword evidence="2" id="KW-1185">Reference proteome</keyword>
<comment type="caution">
    <text evidence="1">The sequence shown here is derived from an EMBL/GenBank/DDBJ whole genome shotgun (WGS) entry which is preliminary data.</text>
</comment>
<evidence type="ECO:0000313" key="1">
    <source>
        <dbReference type="EMBL" id="KAK1323004.1"/>
    </source>
</evidence>
<evidence type="ECO:0000313" key="2">
    <source>
        <dbReference type="Proteomes" id="UP001180020"/>
    </source>
</evidence>
<dbReference type="AlphaFoldDB" id="A0AAV9FD27"/>
<reference evidence="1" key="1">
    <citation type="journal article" date="2023" name="Nat. Commun.">
        <title>Diploid and tetraploid genomes of Acorus and the evolution of monocots.</title>
        <authorList>
            <person name="Ma L."/>
            <person name="Liu K.W."/>
            <person name="Li Z."/>
            <person name="Hsiao Y.Y."/>
            <person name="Qi Y."/>
            <person name="Fu T."/>
            <person name="Tang G.D."/>
            <person name="Zhang D."/>
            <person name="Sun W.H."/>
            <person name="Liu D.K."/>
            <person name="Li Y."/>
            <person name="Chen G.Z."/>
            <person name="Liu X.D."/>
            <person name="Liao X.Y."/>
            <person name="Jiang Y.T."/>
            <person name="Yu X."/>
            <person name="Hao Y."/>
            <person name="Huang J."/>
            <person name="Zhao X.W."/>
            <person name="Ke S."/>
            <person name="Chen Y.Y."/>
            <person name="Wu W.L."/>
            <person name="Hsu J.L."/>
            <person name="Lin Y.F."/>
            <person name="Huang M.D."/>
            <person name="Li C.Y."/>
            <person name="Huang L."/>
            <person name="Wang Z.W."/>
            <person name="Zhao X."/>
            <person name="Zhong W.Y."/>
            <person name="Peng D.H."/>
            <person name="Ahmad S."/>
            <person name="Lan S."/>
            <person name="Zhang J.S."/>
            <person name="Tsai W.C."/>
            <person name="Van de Peer Y."/>
            <person name="Liu Z.J."/>
        </authorList>
    </citation>
    <scope>NUCLEOTIDE SEQUENCE</scope>
    <source>
        <strain evidence="1">CP</strain>
    </source>
</reference>
<organism evidence="1 2">
    <name type="scientific">Acorus calamus</name>
    <name type="common">Sweet flag</name>
    <dbReference type="NCBI Taxonomy" id="4465"/>
    <lineage>
        <taxon>Eukaryota</taxon>
        <taxon>Viridiplantae</taxon>
        <taxon>Streptophyta</taxon>
        <taxon>Embryophyta</taxon>
        <taxon>Tracheophyta</taxon>
        <taxon>Spermatophyta</taxon>
        <taxon>Magnoliopsida</taxon>
        <taxon>Liliopsida</taxon>
        <taxon>Acoraceae</taxon>
        <taxon>Acorus</taxon>
    </lineage>
</organism>
<sequence>MTDAAGHRPVILINPRLKDLPASSGIMQKLGRELGYQHSQLDVVKTVVVVLTG</sequence>
<name>A0AAV9FD27_ACOCL</name>
<protein>
    <submittedName>
        <fullName evidence="1">Uncharacterized protein</fullName>
    </submittedName>
</protein>